<comment type="caution">
    <text evidence="4">The sequence shown here is derived from an EMBL/GenBank/DDBJ whole genome shotgun (WGS) entry which is preliminary data.</text>
</comment>
<organism evidence="4 5">
    <name type="scientific">Streptomyces variegatus</name>
    <dbReference type="NCBI Taxonomy" id="284040"/>
    <lineage>
        <taxon>Bacteria</taxon>
        <taxon>Bacillati</taxon>
        <taxon>Actinomycetota</taxon>
        <taxon>Actinomycetes</taxon>
        <taxon>Kitasatosporales</taxon>
        <taxon>Streptomycetaceae</taxon>
        <taxon>Streptomyces</taxon>
    </lineage>
</organism>
<name>A0A0M2GVI4_9ACTN</name>
<feature type="region of interest" description="Disordered" evidence="1">
    <location>
        <begin position="1"/>
        <end position="26"/>
    </location>
</feature>
<evidence type="ECO:0000313" key="5">
    <source>
        <dbReference type="Proteomes" id="UP000034786"/>
    </source>
</evidence>
<keyword evidence="2" id="KW-1133">Transmembrane helix</keyword>
<feature type="transmembrane region" description="Helical" evidence="2">
    <location>
        <begin position="36"/>
        <end position="58"/>
    </location>
</feature>
<dbReference type="RefSeq" id="WP_031134453.1">
    <property type="nucleotide sequence ID" value="NZ_JYJH01000006.1"/>
</dbReference>
<reference evidence="5" key="1">
    <citation type="submission" date="2015-02" db="EMBL/GenBank/DDBJ databases">
        <authorList>
            <person name="Ju K.-S."/>
            <person name="Doroghazi J.R."/>
            <person name="Metcalf W."/>
        </authorList>
    </citation>
    <scope>NUCLEOTIDE SEQUENCE [LARGE SCALE GENOMIC DNA]</scope>
    <source>
        <strain evidence="5">NRRL B-16380</strain>
    </source>
</reference>
<keyword evidence="2" id="KW-0812">Transmembrane</keyword>
<dbReference type="EMBL" id="JYJH01000006">
    <property type="protein sequence ID" value="KJK39512.1"/>
    <property type="molecule type" value="Genomic_DNA"/>
</dbReference>
<sequence>MTSAAPPPPAPPASDDRTPGGPGPGGSGDPWAAGGLALGGILMVVYGLFAVLQGIAAIAGDEVYTSFGQYSFEFDLTAWGWIHVIVGVLVVAAGLGLFVGAAWARVVSAVVVGLALIANFLWLPYQPFWSIIMIVTGLFVLWSVFNYRSSRPV</sequence>
<evidence type="ECO:0000259" key="3">
    <source>
        <dbReference type="Pfam" id="PF23636"/>
    </source>
</evidence>
<gene>
    <name evidence="4" type="ORF">UK15_10725</name>
</gene>
<dbReference type="STRING" id="284040.UK15_10725"/>
<dbReference type="Pfam" id="PF23636">
    <property type="entry name" value="DUF7144"/>
    <property type="match status" value="1"/>
</dbReference>
<accession>A0A0M2GVI4</accession>
<feature type="transmembrane region" description="Helical" evidence="2">
    <location>
        <begin position="128"/>
        <end position="147"/>
    </location>
</feature>
<protein>
    <submittedName>
        <fullName evidence="4">Membrane protein</fullName>
    </submittedName>
</protein>
<feature type="transmembrane region" description="Helical" evidence="2">
    <location>
        <begin position="78"/>
        <end position="99"/>
    </location>
</feature>
<proteinExistence type="predicted"/>
<dbReference type="InterPro" id="IPR055568">
    <property type="entry name" value="DUF7144"/>
</dbReference>
<keyword evidence="5" id="KW-1185">Reference proteome</keyword>
<evidence type="ECO:0000313" key="4">
    <source>
        <dbReference type="EMBL" id="KJK39512.1"/>
    </source>
</evidence>
<dbReference type="Proteomes" id="UP000034786">
    <property type="component" value="Unassembled WGS sequence"/>
</dbReference>
<evidence type="ECO:0000256" key="1">
    <source>
        <dbReference type="SAM" id="MobiDB-lite"/>
    </source>
</evidence>
<dbReference type="AlphaFoldDB" id="A0A0M2GVI4"/>
<dbReference type="PATRIC" id="fig|284040.3.peg.6566"/>
<feature type="domain" description="DUF7144" evidence="3">
    <location>
        <begin position="37"/>
        <end position="148"/>
    </location>
</feature>
<feature type="compositionally biased region" description="Pro residues" evidence="1">
    <location>
        <begin position="1"/>
        <end position="12"/>
    </location>
</feature>
<feature type="transmembrane region" description="Helical" evidence="2">
    <location>
        <begin position="106"/>
        <end position="122"/>
    </location>
</feature>
<keyword evidence="2" id="KW-0472">Membrane</keyword>
<evidence type="ECO:0000256" key="2">
    <source>
        <dbReference type="SAM" id="Phobius"/>
    </source>
</evidence>